<dbReference type="GO" id="GO:0046872">
    <property type="term" value="F:metal ion binding"/>
    <property type="evidence" value="ECO:0007669"/>
    <property type="project" value="UniProtKB-KW"/>
</dbReference>
<evidence type="ECO:0000256" key="4">
    <source>
        <dbReference type="ARBA" id="ARBA00022630"/>
    </source>
</evidence>
<evidence type="ECO:0000256" key="9">
    <source>
        <dbReference type="ARBA" id="ARBA00031306"/>
    </source>
</evidence>
<evidence type="ECO:0000256" key="3">
    <source>
        <dbReference type="ARBA" id="ARBA00016337"/>
    </source>
</evidence>
<keyword evidence="7" id="KW-0274">FAD</keyword>
<name>A0A1F6DVN4_9BACT</name>
<dbReference type="GO" id="GO:0016740">
    <property type="term" value="F:transferase activity"/>
    <property type="evidence" value="ECO:0007669"/>
    <property type="project" value="UniProtKB-KW"/>
</dbReference>
<dbReference type="InterPro" id="IPR003374">
    <property type="entry name" value="ApbE-like_sf"/>
</dbReference>
<dbReference type="EC" id="2.7.1.180" evidence="2"/>
<dbReference type="SUPFAM" id="SSF143631">
    <property type="entry name" value="ApbE-like"/>
    <property type="match status" value="1"/>
</dbReference>
<comment type="caution">
    <text evidence="11">The sequence shown here is derived from an EMBL/GenBank/DDBJ whole genome shotgun (WGS) entry which is preliminary data.</text>
</comment>
<evidence type="ECO:0000313" key="12">
    <source>
        <dbReference type="Proteomes" id="UP000177652"/>
    </source>
</evidence>
<evidence type="ECO:0000256" key="10">
    <source>
        <dbReference type="ARBA" id="ARBA00048540"/>
    </source>
</evidence>
<dbReference type="PANTHER" id="PTHR30040:SF2">
    <property type="entry name" value="FAD:PROTEIN FMN TRANSFERASE"/>
    <property type="match status" value="1"/>
</dbReference>
<dbReference type="Proteomes" id="UP000177652">
    <property type="component" value="Unassembled WGS sequence"/>
</dbReference>
<keyword evidence="5" id="KW-0808">Transferase</keyword>
<keyword evidence="4" id="KW-0285">Flavoprotein</keyword>
<evidence type="ECO:0000313" key="11">
    <source>
        <dbReference type="EMBL" id="OGG65330.1"/>
    </source>
</evidence>
<evidence type="ECO:0000256" key="7">
    <source>
        <dbReference type="ARBA" id="ARBA00022827"/>
    </source>
</evidence>
<accession>A0A1F6DVN4</accession>
<comment type="catalytic activity">
    <reaction evidence="10">
        <text>L-threonyl-[protein] + FAD = FMN-L-threonyl-[protein] + AMP + H(+)</text>
        <dbReference type="Rhea" id="RHEA:36847"/>
        <dbReference type="Rhea" id="RHEA-COMP:11060"/>
        <dbReference type="Rhea" id="RHEA-COMP:11061"/>
        <dbReference type="ChEBI" id="CHEBI:15378"/>
        <dbReference type="ChEBI" id="CHEBI:30013"/>
        <dbReference type="ChEBI" id="CHEBI:57692"/>
        <dbReference type="ChEBI" id="CHEBI:74257"/>
        <dbReference type="ChEBI" id="CHEBI:456215"/>
        <dbReference type="EC" id="2.7.1.180"/>
    </reaction>
</comment>
<dbReference type="Gene3D" id="3.10.520.10">
    <property type="entry name" value="ApbE-like domains"/>
    <property type="match status" value="1"/>
</dbReference>
<reference evidence="11 12" key="1">
    <citation type="journal article" date="2016" name="Nat. Commun.">
        <title>Thousands of microbial genomes shed light on interconnected biogeochemical processes in an aquifer system.</title>
        <authorList>
            <person name="Anantharaman K."/>
            <person name="Brown C.T."/>
            <person name="Hug L.A."/>
            <person name="Sharon I."/>
            <person name="Castelle C.J."/>
            <person name="Probst A.J."/>
            <person name="Thomas B.C."/>
            <person name="Singh A."/>
            <person name="Wilkins M.J."/>
            <person name="Karaoz U."/>
            <person name="Brodie E.L."/>
            <person name="Williams K.H."/>
            <person name="Hubbard S.S."/>
            <person name="Banfield J.F."/>
        </authorList>
    </citation>
    <scope>NUCLEOTIDE SEQUENCE [LARGE SCALE GENOMIC DNA]</scope>
</reference>
<protein>
    <recommendedName>
        <fullName evidence="3">FAD:protein FMN transferase</fullName>
        <ecNumber evidence="2">2.7.1.180</ecNumber>
    </recommendedName>
    <alternativeName>
        <fullName evidence="9">Flavin transferase</fullName>
    </alternativeName>
</protein>
<gene>
    <name evidence="11" type="ORF">A3D71_04595</name>
</gene>
<evidence type="ECO:0000256" key="5">
    <source>
        <dbReference type="ARBA" id="ARBA00022679"/>
    </source>
</evidence>
<dbReference type="EMBL" id="MFLK01000052">
    <property type="protein sequence ID" value="OGG65330.1"/>
    <property type="molecule type" value="Genomic_DNA"/>
</dbReference>
<evidence type="ECO:0000256" key="6">
    <source>
        <dbReference type="ARBA" id="ARBA00022723"/>
    </source>
</evidence>
<dbReference type="InterPro" id="IPR024932">
    <property type="entry name" value="ApbE"/>
</dbReference>
<dbReference type="PANTHER" id="PTHR30040">
    <property type="entry name" value="THIAMINE BIOSYNTHESIS LIPOPROTEIN APBE"/>
    <property type="match status" value="1"/>
</dbReference>
<keyword evidence="8" id="KW-0460">Magnesium</keyword>
<proteinExistence type="predicted"/>
<sequence length="302" mass="33078">MTVMDKKRAGFTFEGIGTKWCILTDGAPLSEDARISVLAHVGSFNERFSRFLFSSETCAFRNAAAGTYPVSDEFAKLLSRADELRRLTGGRYDPAVGGLLEEAGYDAAHSMTPRQGTAQFVLPAWSLMGRELTIDGPVVFDIGGIGKGYCIDRVAGILEQYGHRHYLVDGGGDMYGTKKRGGEAWHVALEYPGKSDTAAGVVELEDQGIAVSDSFRRRWDTWHHIVDPLLRTPIERVVGAVAVAKNAWTADCVTSALFLSDEEQRPAIARSFPSEFLVFRGDETARVSPNWSGELFLSRSTS</sequence>
<evidence type="ECO:0000256" key="2">
    <source>
        <dbReference type="ARBA" id="ARBA00011955"/>
    </source>
</evidence>
<dbReference type="Pfam" id="PF02424">
    <property type="entry name" value="ApbE"/>
    <property type="match status" value="1"/>
</dbReference>
<dbReference type="STRING" id="1798497.A3D71_04595"/>
<keyword evidence="6" id="KW-0479">Metal-binding</keyword>
<dbReference type="AlphaFoldDB" id="A0A1F6DVN4"/>
<comment type="cofactor">
    <cofactor evidence="1">
        <name>Mg(2+)</name>
        <dbReference type="ChEBI" id="CHEBI:18420"/>
    </cofactor>
</comment>
<evidence type="ECO:0000256" key="1">
    <source>
        <dbReference type="ARBA" id="ARBA00001946"/>
    </source>
</evidence>
<evidence type="ECO:0000256" key="8">
    <source>
        <dbReference type="ARBA" id="ARBA00022842"/>
    </source>
</evidence>
<organism evidence="11 12">
    <name type="scientific">Candidatus Kaiserbacteria bacterium RIFCSPHIGHO2_02_FULL_55_20</name>
    <dbReference type="NCBI Taxonomy" id="1798497"/>
    <lineage>
        <taxon>Bacteria</taxon>
        <taxon>Candidatus Kaiseribacteriota</taxon>
    </lineage>
</organism>